<evidence type="ECO:0008006" key="2">
    <source>
        <dbReference type="Google" id="ProtNLM"/>
    </source>
</evidence>
<feature type="non-terminal residue" evidence="1">
    <location>
        <position position="61"/>
    </location>
</feature>
<dbReference type="AlphaFoldDB" id="A0A383CF38"/>
<name>A0A383CF38_9ZZZZ</name>
<reference evidence="1" key="1">
    <citation type="submission" date="2018-05" db="EMBL/GenBank/DDBJ databases">
        <authorList>
            <person name="Lanie J.A."/>
            <person name="Ng W.-L."/>
            <person name="Kazmierczak K.M."/>
            <person name="Andrzejewski T.M."/>
            <person name="Davidsen T.M."/>
            <person name="Wayne K.J."/>
            <person name="Tettelin H."/>
            <person name="Glass J.I."/>
            <person name="Rusch D."/>
            <person name="Podicherti R."/>
            <person name="Tsui H.-C.T."/>
            <person name="Winkler M.E."/>
        </authorList>
    </citation>
    <scope>NUCLEOTIDE SEQUENCE</scope>
</reference>
<dbReference type="InterPro" id="IPR006279">
    <property type="entry name" value="SoxD"/>
</dbReference>
<dbReference type="InterPro" id="IPR038561">
    <property type="entry name" value="SoxD_sf"/>
</dbReference>
<accession>A0A383CF38</accession>
<dbReference type="GO" id="GO:0046653">
    <property type="term" value="P:tetrahydrofolate metabolic process"/>
    <property type="evidence" value="ECO:0007669"/>
    <property type="project" value="InterPro"/>
</dbReference>
<proteinExistence type="predicted"/>
<dbReference type="EMBL" id="UINC01208306">
    <property type="protein sequence ID" value="SVE30781.1"/>
    <property type="molecule type" value="Genomic_DNA"/>
</dbReference>
<sequence>MFIINCPYCGERDQAEFSCGGEAHIVRPKNPPDLTDDKWAEYLFLRKNNKGLQFERWSHAF</sequence>
<protein>
    <recommendedName>
        <fullName evidence="2">Sarcosine oxidase subunit delta</fullName>
    </recommendedName>
</protein>
<dbReference type="Gene3D" id="3.30.2270.10">
    <property type="entry name" value="Folate-binding superfamily"/>
    <property type="match status" value="1"/>
</dbReference>
<dbReference type="GO" id="GO:0008115">
    <property type="term" value="F:sarcosine oxidase activity"/>
    <property type="evidence" value="ECO:0007669"/>
    <property type="project" value="InterPro"/>
</dbReference>
<organism evidence="1">
    <name type="scientific">marine metagenome</name>
    <dbReference type="NCBI Taxonomy" id="408172"/>
    <lineage>
        <taxon>unclassified sequences</taxon>
        <taxon>metagenomes</taxon>
        <taxon>ecological metagenomes</taxon>
    </lineage>
</organism>
<evidence type="ECO:0000313" key="1">
    <source>
        <dbReference type="EMBL" id="SVE30781.1"/>
    </source>
</evidence>
<dbReference type="Pfam" id="PF04267">
    <property type="entry name" value="SoxD"/>
    <property type="match status" value="1"/>
</dbReference>
<gene>
    <name evidence="1" type="ORF">METZ01_LOCUS483635</name>
</gene>